<keyword evidence="2" id="KW-1185">Reference proteome</keyword>
<dbReference type="Proteomes" id="UP000308600">
    <property type="component" value="Unassembled WGS sequence"/>
</dbReference>
<sequence>MDTRVDIDDFPTEVLSSIFELVIPSVPASLVEAFKAPFSLSTCRRWRAIMIECLRRTPFDTFCPQNPAIRISGLWEDREHGNNRLQLPRLVLQVDRVRGLEPEPVITPHSRPPYQIAMEKIEELDLQLNPNAWWNALPLPNLRDTLADPPLRYLSVIGHSGETLFRDLQTTKFPHLTRLTMSECRVLPHVFARILDCAPKLEECTITLGQYTHYKQGPPPCTIRSTSLILLCVGCDERSKFEPCTTIGPFPKLEILASTAVNALQLALPFASSSIRSLMAYVPCRACADRPHDLLTLLEKCPFLEELIIPYQLLVHPIFFDKISSGGFVPNLRKLECGPSSLSTASLVGFLQKKGFVDASPTASDSRLCPFQSLRFRGMFQSSRTGIEESLQGVTNLIEFID</sequence>
<name>A0ACD3AXZ7_9AGAR</name>
<reference evidence="1 2" key="1">
    <citation type="journal article" date="2019" name="Nat. Ecol. Evol.">
        <title>Megaphylogeny resolves global patterns of mushroom evolution.</title>
        <authorList>
            <person name="Varga T."/>
            <person name="Krizsan K."/>
            <person name="Foldi C."/>
            <person name="Dima B."/>
            <person name="Sanchez-Garcia M."/>
            <person name="Sanchez-Ramirez S."/>
            <person name="Szollosi G.J."/>
            <person name="Szarkandi J.G."/>
            <person name="Papp V."/>
            <person name="Albert L."/>
            <person name="Andreopoulos W."/>
            <person name="Angelini C."/>
            <person name="Antonin V."/>
            <person name="Barry K.W."/>
            <person name="Bougher N.L."/>
            <person name="Buchanan P."/>
            <person name="Buyck B."/>
            <person name="Bense V."/>
            <person name="Catcheside P."/>
            <person name="Chovatia M."/>
            <person name="Cooper J."/>
            <person name="Damon W."/>
            <person name="Desjardin D."/>
            <person name="Finy P."/>
            <person name="Geml J."/>
            <person name="Haridas S."/>
            <person name="Hughes K."/>
            <person name="Justo A."/>
            <person name="Karasinski D."/>
            <person name="Kautmanova I."/>
            <person name="Kiss B."/>
            <person name="Kocsube S."/>
            <person name="Kotiranta H."/>
            <person name="LaButti K.M."/>
            <person name="Lechner B.E."/>
            <person name="Liimatainen K."/>
            <person name="Lipzen A."/>
            <person name="Lukacs Z."/>
            <person name="Mihaltcheva S."/>
            <person name="Morgado L.N."/>
            <person name="Niskanen T."/>
            <person name="Noordeloos M.E."/>
            <person name="Ohm R.A."/>
            <person name="Ortiz-Santana B."/>
            <person name="Ovrebo C."/>
            <person name="Racz N."/>
            <person name="Riley R."/>
            <person name="Savchenko A."/>
            <person name="Shiryaev A."/>
            <person name="Soop K."/>
            <person name="Spirin V."/>
            <person name="Szebenyi C."/>
            <person name="Tomsovsky M."/>
            <person name="Tulloss R.E."/>
            <person name="Uehling J."/>
            <person name="Grigoriev I.V."/>
            <person name="Vagvolgyi C."/>
            <person name="Papp T."/>
            <person name="Martin F.M."/>
            <person name="Miettinen O."/>
            <person name="Hibbett D.S."/>
            <person name="Nagy L.G."/>
        </authorList>
    </citation>
    <scope>NUCLEOTIDE SEQUENCE [LARGE SCALE GENOMIC DNA]</scope>
    <source>
        <strain evidence="1 2">NL-1719</strain>
    </source>
</reference>
<evidence type="ECO:0000313" key="2">
    <source>
        <dbReference type="Proteomes" id="UP000308600"/>
    </source>
</evidence>
<accession>A0ACD3AXZ7</accession>
<organism evidence="1 2">
    <name type="scientific">Pluteus cervinus</name>
    <dbReference type="NCBI Taxonomy" id="181527"/>
    <lineage>
        <taxon>Eukaryota</taxon>
        <taxon>Fungi</taxon>
        <taxon>Dikarya</taxon>
        <taxon>Basidiomycota</taxon>
        <taxon>Agaricomycotina</taxon>
        <taxon>Agaricomycetes</taxon>
        <taxon>Agaricomycetidae</taxon>
        <taxon>Agaricales</taxon>
        <taxon>Pluteineae</taxon>
        <taxon>Pluteaceae</taxon>
        <taxon>Pluteus</taxon>
    </lineage>
</organism>
<dbReference type="EMBL" id="ML208310">
    <property type="protein sequence ID" value="TFK70605.1"/>
    <property type="molecule type" value="Genomic_DNA"/>
</dbReference>
<evidence type="ECO:0000313" key="1">
    <source>
        <dbReference type="EMBL" id="TFK70605.1"/>
    </source>
</evidence>
<gene>
    <name evidence="1" type="ORF">BDN72DRAFT_527894</name>
</gene>
<proteinExistence type="predicted"/>
<protein>
    <submittedName>
        <fullName evidence="1">Uncharacterized protein</fullName>
    </submittedName>
</protein>